<dbReference type="PaxDb" id="6239-K01A12.4"/>
<reference evidence="2 4" key="1">
    <citation type="journal article" date="1998" name="Science">
        <title>Genome sequence of the nematode C. elegans: a platform for investigating biology.</title>
        <authorList>
            <consortium name="The C. elegans sequencing consortium"/>
            <person name="Sulson J.E."/>
            <person name="Waterston R."/>
        </authorList>
    </citation>
    <scope>NUCLEOTIDE SEQUENCE [LARGE SCALE GENOMIC DNA]</scope>
    <source>
        <strain evidence="2 4">Bristol N2</strain>
    </source>
</reference>
<dbReference type="Bgee" id="WBGene00019732">
    <property type="expression patterns" value="Expressed in larva and 3 other cell types or tissues"/>
</dbReference>
<evidence type="ECO:0000313" key="3">
    <source>
        <dbReference type="EMBL" id="CCD69327.1"/>
    </source>
</evidence>
<evidence type="ECO:0000256" key="1">
    <source>
        <dbReference type="SAM" id="SignalP"/>
    </source>
</evidence>
<dbReference type="Proteomes" id="UP000001940">
    <property type="component" value="Chromosome X"/>
</dbReference>
<dbReference type="GeneID" id="259718"/>
<dbReference type="eggNOG" id="ENOG502T3K0">
    <property type="taxonomic scope" value="Eukaryota"/>
</dbReference>
<evidence type="ECO:0000313" key="6">
    <source>
        <dbReference type="WormBase" id="M02D8.6"/>
    </source>
</evidence>
<proteinExistence type="evidence at protein level"/>
<evidence type="ECO:0000313" key="2">
    <source>
        <dbReference type="EMBL" id="CCD68797.1"/>
    </source>
</evidence>
<dbReference type="WormBase" id="K01A12.4">
    <property type="protein sequence ID" value="CE31202"/>
    <property type="gene ID" value="WBGene00044578"/>
</dbReference>
<keyword evidence="4" id="KW-1185">Reference proteome</keyword>
<evidence type="ECO:0007829" key="7">
    <source>
        <dbReference type="PeptideAtlas" id="G5ED56"/>
    </source>
</evidence>
<dbReference type="CTD" id="3896886"/>
<gene>
    <name evidence="6" type="primary">nssp-85</name>
    <name evidence="3" type="ORF">CELE_K01A12.4</name>
    <name evidence="2" type="ORF">CELE_M02D8.6</name>
    <name evidence="3 5" type="ORF">K01A12.4</name>
    <name evidence="6" type="ORF">M02D8.6</name>
</gene>
<evidence type="ECO:0000313" key="5">
    <source>
        <dbReference type="WormBase" id="K01A12.4"/>
    </source>
</evidence>
<feature type="chain" id="PRO_5015092007" evidence="1">
    <location>
        <begin position="23"/>
        <end position="117"/>
    </location>
</feature>
<feature type="signal peptide" evidence="1">
    <location>
        <begin position="1"/>
        <end position="22"/>
    </location>
</feature>
<reference evidence="2" key="3">
    <citation type="submission" date="2024-10" db="EMBL/GenBank/DDBJ databases">
        <authorList>
            <consortium name="WormBase Consortium"/>
            <person name="WormBase"/>
        </authorList>
    </citation>
    <scope>NUCLEOTIDE SEQUENCE</scope>
    <source>
        <strain evidence="2">Bristol N2</strain>
    </source>
</reference>
<protein>
    <submittedName>
        <fullName evidence="2">Protein quiver</fullName>
    </submittedName>
</protein>
<dbReference type="RefSeq" id="NP_001033554.1">
    <property type="nucleotide sequence ID" value="NM_001038465.1"/>
</dbReference>
<dbReference type="GeneID" id="3896886"/>
<dbReference type="RefSeq" id="NP_741863.1">
    <property type="nucleotide sequence ID" value="NM_171745.8"/>
</dbReference>
<dbReference type="EMBL" id="BX284606">
    <property type="protein sequence ID" value="CCD69327.1"/>
    <property type="molecule type" value="Genomic_DNA"/>
</dbReference>
<keyword evidence="1" id="KW-0732">Signal</keyword>
<dbReference type="KEGG" id="cel:CELE_K01A12.4"/>
<accession>G5ED56</accession>
<dbReference type="KEGG" id="cel:CELE_M02D8.6"/>
<dbReference type="AGR" id="WB:WBGene00044578"/>
<sequence>MIIFSHYHLLIALACFATSALCKKCYVGEDDPVLEDEFDYCVTTFNSKTDVITYNGKTGPTTVFKDDPNPNNLINSFCYISKNPDVDEVSCYCKVSRCNRIVTVQKFFEMMLDHRPE</sequence>
<dbReference type="AlphaFoldDB" id="G5ED56"/>
<dbReference type="FunCoup" id="G5ED56">
    <property type="interactions" value="811"/>
</dbReference>
<dbReference type="HOGENOM" id="CLU_2086987_0_0_1"/>
<dbReference type="STRING" id="6239.K01A12.4.1"/>
<organism evidence="2 4">
    <name type="scientific">Caenorhabditis elegans</name>
    <dbReference type="NCBI Taxonomy" id="6239"/>
    <lineage>
        <taxon>Eukaryota</taxon>
        <taxon>Metazoa</taxon>
        <taxon>Ecdysozoa</taxon>
        <taxon>Nematoda</taxon>
        <taxon>Chromadorea</taxon>
        <taxon>Rhabditida</taxon>
        <taxon>Rhabditina</taxon>
        <taxon>Rhabditomorpha</taxon>
        <taxon>Rhabditoidea</taxon>
        <taxon>Rhabditidae</taxon>
        <taxon>Peloderinae</taxon>
        <taxon>Caenorhabditis</taxon>
    </lineage>
</organism>
<dbReference type="CTD" id="259718"/>
<dbReference type="WormBase" id="M02D8.6">
    <property type="protein sequence ID" value="CE31202"/>
    <property type="gene ID" value="WBGene00019732"/>
    <property type="gene designation" value="nssp-85"/>
</dbReference>
<dbReference type="EMBL" id="BX284606">
    <property type="protein sequence ID" value="CCD68797.1"/>
    <property type="molecule type" value="Genomic_DNA"/>
</dbReference>
<dbReference type="AGR" id="WB:WBGene00019732"/>
<reference evidence="2" key="2">
    <citation type="submission" date="2003-03" db="EMBL/GenBank/DDBJ databases">
        <authorList>
            <person name="Sulson J.E."/>
            <person name="Waterston R."/>
        </authorList>
    </citation>
    <scope>NUCLEOTIDE SEQUENCE</scope>
    <source>
        <strain evidence="2">Bristol N2</strain>
    </source>
</reference>
<name>G5ED56_CAEEL</name>
<evidence type="ECO:0000313" key="4">
    <source>
        <dbReference type="Proteomes" id="UP000001940"/>
    </source>
</evidence>
<keyword evidence="7" id="KW-1267">Proteomics identification</keyword>